<feature type="non-terminal residue" evidence="5">
    <location>
        <position position="1"/>
    </location>
</feature>
<sequence length="302" mass="35259">LLFPHSFILLPFRMASFTEWILATLYAGGILLFIQYLLPFILRIFGRRQNNEAVKLFEKKWKRDTVYLYQMPGMATLSSVSPFCIKVEAFLRLHKINYERRYFIVGRGLNGKLPFVEFNGEHISDSQIILRRLTFHFKLNEYANEVDSNFGHAITCMADQHTYNLFLHYKVSHNQSNLFKGMMGGVVPDILIDMTTPLIAPIVSAMMHRRLHDAVGRFSDEEYRELTRKDLTTYQNILREKKFLFGEKITTADCSVFGHLAAALYLDQHCHPVYLLKSHQFVPLRQYVERVRDTLFGGKFAM</sequence>
<accession>A0AAN5CNG8</accession>
<dbReference type="InterPro" id="IPR012336">
    <property type="entry name" value="Thioredoxin-like_fold"/>
</dbReference>
<keyword evidence="2" id="KW-0812">Transmembrane</keyword>
<dbReference type="InterPro" id="IPR050931">
    <property type="entry name" value="Mito_Protein_Transport_Metaxin"/>
</dbReference>
<keyword evidence="2" id="KW-0472">Membrane</keyword>
<dbReference type="CDD" id="cd03193">
    <property type="entry name" value="GST_C_Metaxin"/>
    <property type="match status" value="1"/>
</dbReference>
<dbReference type="SUPFAM" id="SSF47616">
    <property type="entry name" value="GST C-terminal domain-like"/>
    <property type="match status" value="1"/>
</dbReference>
<feature type="transmembrane region" description="Helical" evidence="2">
    <location>
        <begin position="20"/>
        <end position="45"/>
    </location>
</feature>
<keyword evidence="6" id="KW-1185">Reference proteome</keyword>
<feature type="domain" description="Thioredoxin-like fold" evidence="4">
    <location>
        <begin position="82"/>
        <end position="171"/>
    </location>
</feature>
<evidence type="ECO:0000259" key="4">
    <source>
        <dbReference type="Pfam" id="PF17172"/>
    </source>
</evidence>
<evidence type="ECO:0000259" key="3">
    <source>
        <dbReference type="Pfam" id="PF17171"/>
    </source>
</evidence>
<dbReference type="Pfam" id="PF17172">
    <property type="entry name" value="GST_N_4"/>
    <property type="match status" value="1"/>
</dbReference>
<dbReference type="InterPro" id="IPR040079">
    <property type="entry name" value="Glutathione_S-Trfase"/>
</dbReference>
<dbReference type="EMBL" id="BTRK01000004">
    <property type="protein sequence ID" value="GMR47572.1"/>
    <property type="molecule type" value="Genomic_DNA"/>
</dbReference>
<evidence type="ECO:0000313" key="5">
    <source>
        <dbReference type="EMBL" id="GMR47572.1"/>
    </source>
</evidence>
<dbReference type="InterPro" id="IPR036282">
    <property type="entry name" value="Glutathione-S-Trfase_C_sf"/>
</dbReference>
<gene>
    <name evidence="5" type="ORF">PMAYCL1PPCAC_17767</name>
</gene>
<evidence type="ECO:0000313" key="6">
    <source>
        <dbReference type="Proteomes" id="UP001328107"/>
    </source>
</evidence>
<dbReference type="SFLD" id="SFLDS00019">
    <property type="entry name" value="Glutathione_Transferase_(cytos"/>
    <property type="match status" value="1"/>
</dbReference>
<keyword evidence="2" id="KW-1133">Transmembrane helix</keyword>
<dbReference type="PANTHER" id="PTHR12289">
    <property type="entry name" value="METAXIN RELATED"/>
    <property type="match status" value="1"/>
</dbReference>
<proteinExistence type="inferred from homology"/>
<name>A0AAN5CNG8_9BILA</name>
<comment type="caution">
    <text evidence="5">The sequence shown here is derived from an EMBL/GenBank/DDBJ whole genome shotgun (WGS) entry which is preliminary data.</text>
</comment>
<dbReference type="InterPro" id="IPR036249">
    <property type="entry name" value="Thioredoxin-like_sf"/>
</dbReference>
<evidence type="ECO:0000256" key="2">
    <source>
        <dbReference type="SAM" id="Phobius"/>
    </source>
</evidence>
<dbReference type="AlphaFoldDB" id="A0AAN5CNG8"/>
<dbReference type="SUPFAM" id="SSF52833">
    <property type="entry name" value="Thioredoxin-like"/>
    <property type="match status" value="1"/>
</dbReference>
<feature type="domain" description="Metaxin glutathione S-transferase" evidence="3">
    <location>
        <begin position="228"/>
        <end position="291"/>
    </location>
</feature>
<dbReference type="GO" id="GO:0005737">
    <property type="term" value="C:cytoplasm"/>
    <property type="evidence" value="ECO:0007669"/>
    <property type="project" value="TreeGrafter"/>
</dbReference>
<organism evidence="5 6">
    <name type="scientific">Pristionchus mayeri</name>
    <dbReference type="NCBI Taxonomy" id="1317129"/>
    <lineage>
        <taxon>Eukaryota</taxon>
        <taxon>Metazoa</taxon>
        <taxon>Ecdysozoa</taxon>
        <taxon>Nematoda</taxon>
        <taxon>Chromadorea</taxon>
        <taxon>Rhabditida</taxon>
        <taxon>Rhabditina</taxon>
        <taxon>Diplogasteromorpha</taxon>
        <taxon>Diplogasteroidea</taxon>
        <taxon>Neodiplogasteridae</taxon>
        <taxon>Pristionchus</taxon>
    </lineage>
</organism>
<evidence type="ECO:0008006" key="7">
    <source>
        <dbReference type="Google" id="ProtNLM"/>
    </source>
</evidence>
<dbReference type="InterPro" id="IPR033468">
    <property type="entry name" value="Metaxin_GST"/>
</dbReference>
<dbReference type="SFLD" id="SFLDG01200">
    <property type="entry name" value="SUF1.1"/>
    <property type="match status" value="1"/>
</dbReference>
<protein>
    <recommendedName>
        <fullName evidence="7">Glutathione S-transferase</fullName>
    </recommendedName>
</protein>
<dbReference type="SFLD" id="SFLDG01180">
    <property type="entry name" value="SUF1"/>
    <property type="match status" value="1"/>
</dbReference>
<comment type="similarity">
    <text evidence="1">Belongs to the FAX family.</text>
</comment>
<dbReference type="PANTHER" id="PTHR12289:SF32">
    <property type="entry name" value="GST_C_6 DOMAIN-CONTAINING PROTEIN"/>
    <property type="match status" value="1"/>
</dbReference>
<dbReference type="Gene3D" id="1.20.1050.10">
    <property type="match status" value="1"/>
</dbReference>
<evidence type="ECO:0000256" key="1">
    <source>
        <dbReference type="ARBA" id="ARBA00006475"/>
    </source>
</evidence>
<dbReference type="Proteomes" id="UP001328107">
    <property type="component" value="Unassembled WGS sequence"/>
</dbReference>
<dbReference type="InterPro" id="IPR026928">
    <property type="entry name" value="FAX/IsoI-like"/>
</dbReference>
<dbReference type="Pfam" id="PF17171">
    <property type="entry name" value="GST_C_6"/>
    <property type="match status" value="1"/>
</dbReference>
<reference evidence="6" key="1">
    <citation type="submission" date="2022-10" db="EMBL/GenBank/DDBJ databases">
        <title>Genome assembly of Pristionchus species.</title>
        <authorList>
            <person name="Yoshida K."/>
            <person name="Sommer R.J."/>
        </authorList>
    </citation>
    <scope>NUCLEOTIDE SEQUENCE [LARGE SCALE GENOMIC DNA]</scope>
    <source>
        <strain evidence="6">RS5460</strain>
    </source>
</reference>